<dbReference type="InterPro" id="IPR035952">
    <property type="entry name" value="Rhomboid-like_sf"/>
</dbReference>
<organism evidence="10 11">
    <name type="scientific">Mariniflexile jejuense</name>
    <dbReference type="NCBI Taxonomy" id="1173582"/>
    <lineage>
        <taxon>Bacteria</taxon>
        <taxon>Pseudomonadati</taxon>
        <taxon>Bacteroidota</taxon>
        <taxon>Flavobacteriia</taxon>
        <taxon>Flavobacteriales</taxon>
        <taxon>Flavobacteriaceae</taxon>
        <taxon>Mariniflexile</taxon>
    </lineage>
</organism>
<dbReference type="InterPro" id="IPR022764">
    <property type="entry name" value="Peptidase_S54_rhomboid_dom"/>
</dbReference>
<evidence type="ECO:0000256" key="5">
    <source>
        <dbReference type="ARBA" id="ARBA00022989"/>
    </source>
</evidence>
<dbReference type="InterPro" id="IPR046483">
    <property type="entry name" value="DUF6576"/>
</dbReference>
<protein>
    <submittedName>
        <fullName evidence="10">Rhomboid family intramembrane serine protease</fullName>
        <ecNumber evidence="10">3.4.21.105</ecNumber>
    </submittedName>
</protein>
<dbReference type="GO" id="GO:0008233">
    <property type="term" value="F:peptidase activity"/>
    <property type="evidence" value="ECO:0007669"/>
    <property type="project" value="UniProtKB-KW"/>
</dbReference>
<gene>
    <name evidence="10" type="ORF">ACFQ1R_06900</name>
</gene>
<feature type="transmembrane region" description="Helical" evidence="7">
    <location>
        <begin position="20"/>
        <end position="39"/>
    </location>
</feature>
<evidence type="ECO:0000256" key="1">
    <source>
        <dbReference type="ARBA" id="ARBA00004141"/>
    </source>
</evidence>
<dbReference type="Pfam" id="PF20216">
    <property type="entry name" value="DUF6576"/>
    <property type="match status" value="1"/>
</dbReference>
<dbReference type="Proteomes" id="UP001597061">
    <property type="component" value="Unassembled WGS sequence"/>
</dbReference>
<sequence length="296" mass="33097">MSLANDVKYKLSNLNVLDKIIIVNVIVFFIGFLLTKFLGLPDNTSLNWLDLPSDFGVFFTKPWAIIAYAFVHYDFLHILFNMLWLYFIGRMFLNLFSAKMALNIYMLGAMAGGVLYMLCYTLFPNVFTANSNLVGASAAVRALLIFLCAYLPNQDVRFFVFNIKLWHVGLFIVVLDVFGVFSGINNPVTGNAGGNLAHLGGALLGYLYAKQLLVGNDIGKGIEGLMNLFTHMFKPSKKGPLKTVHKNKSKVGGYTKSDFNEFNNQKKIDVILDKISKSGYDSLTAEEKEFLFRAGK</sequence>
<evidence type="ECO:0000256" key="6">
    <source>
        <dbReference type="ARBA" id="ARBA00023136"/>
    </source>
</evidence>
<comment type="subcellular location">
    <subcellularLocation>
        <location evidence="1">Membrane</location>
        <topology evidence="1">Multi-pass membrane protein</topology>
    </subcellularLocation>
</comment>
<feature type="domain" description="Peptidase S54 rhomboid" evidence="8">
    <location>
        <begin position="62"/>
        <end position="210"/>
    </location>
</feature>
<evidence type="ECO:0000256" key="2">
    <source>
        <dbReference type="ARBA" id="ARBA00009045"/>
    </source>
</evidence>
<dbReference type="PANTHER" id="PTHR43731">
    <property type="entry name" value="RHOMBOID PROTEASE"/>
    <property type="match status" value="1"/>
</dbReference>
<proteinExistence type="inferred from homology"/>
<evidence type="ECO:0000313" key="10">
    <source>
        <dbReference type="EMBL" id="MFD0989816.1"/>
    </source>
</evidence>
<evidence type="ECO:0000259" key="9">
    <source>
        <dbReference type="Pfam" id="PF20216"/>
    </source>
</evidence>
<dbReference type="GO" id="GO:0006508">
    <property type="term" value="P:proteolysis"/>
    <property type="evidence" value="ECO:0007669"/>
    <property type="project" value="UniProtKB-KW"/>
</dbReference>
<keyword evidence="11" id="KW-1185">Reference proteome</keyword>
<accession>A0ABW3JIA7</accession>
<feature type="domain" description="DUF6576" evidence="9">
    <location>
        <begin position="263"/>
        <end position="291"/>
    </location>
</feature>
<evidence type="ECO:0000256" key="7">
    <source>
        <dbReference type="SAM" id="Phobius"/>
    </source>
</evidence>
<evidence type="ECO:0000256" key="3">
    <source>
        <dbReference type="ARBA" id="ARBA00022692"/>
    </source>
</evidence>
<comment type="similarity">
    <text evidence="2">Belongs to the peptidase S54 family.</text>
</comment>
<name>A0ABW3JIA7_9FLAO</name>
<dbReference type="RefSeq" id="WP_379925406.1">
    <property type="nucleotide sequence ID" value="NZ_JBHTJI010000001.1"/>
</dbReference>
<keyword evidence="5 7" id="KW-1133">Transmembrane helix</keyword>
<dbReference type="InterPro" id="IPR050925">
    <property type="entry name" value="Rhomboid_protease_S54"/>
</dbReference>
<keyword evidence="3 7" id="KW-0812">Transmembrane</keyword>
<feature type="transmembrane region" description="Helical" evidence="7">
    <location>
        <begin position="65"/>
        <end position="88"/>
    </location>
</feature>
<keyword evidence="6 7" id="KW-0472">Membrane</keyword>
<feature type="transmembrane region" description="Helical" evidence="7">
    <location>
        <begin position="165"/>
        <end position="184"/>
    </location>
</feature>
<dbReference type="EMBL" id="JBHTJI010000001">
    <property type="protein sequence ID" value="MFD0989816.1"/>
    <property type="molecule type" value="Genomic_DNA"/>
</dbReference>
<evidence type="ECO:0000313" key="11">
    <source>
        <dbReference type="Proteomes" id="UP001597061"/>
    </source>
</evidence>
<dbReference type="PANTHER" id="PTHR43731:SF14">
    <property type="entry name" value="PRESENILIN-ASSOCIATED RHOMBOID-LIKE PROTEIN, MITOCHONDRIAL"/>
    <property type="match status" value="1"/>
</dbReference>
<dbReference type="SUPFAM" id="SSF144091">
    <property type="entry name" value="Rhomboid-like"/>
    <property type="match status" value="1"/>
</dbReference>
<reference evidence="11" key="1">
    <citation type="journal article" date="2019" name="Int. J. Syst. Evol. Microbiol.">
        <title>The Global Catalogue of Microorganisms (GCM) 10K type strain sequencing project: providing services to taxonomists for standard genome sequencing and annotation.</title>
        <authorList>
            <consortium name="The Broad Institute Genomics Platform"/>
            <consortium name="The Broad Institute Genome Sequencing Center for Infectious Disease"/>
            <person name="Wu L."/>
            <person name="Ma J."/>
        </authorList>
    </citation>
    <scope>NUCLEOTIDE SEQUENCE [LARGE SCALE GENOMIC DNA]</scope>
    <source>
        <strain evidence="11">CCUG 62414</strain>
    </source>
</reference>
<evidence type="ECO:0000256" key="4">
    <source>
        <dbReference type="ARBA" id="ARBA00022801"/>
    </source>
</evidence>
<evidence type="ECO:0000259" key="8">
    <source>
        <dbReference type="Pfam" id="PF01694"/>
    </source>
</evidence>
<dbReference type="Pfam" id="PF01694">
    <property type="entry name" value="Rhomboid"/>
    <property type="match status" value="1"/>
</dbReference>
<comment type="caution">
    <text evidence="10">The sequence shown here is derived from an EMBL/GenBank/DDBJ whole genome shotgun (WGS) entry which is preliminary data.</text>
</comment>
<dbReference type="Gene3D" id="1.20.1540.10">
    <property type="entry name" value="Rhomboid-like"/>
    <property type="match status" value="1"/>
</dbReference>
<keyword evidence="4 10" id="KW-0378">Hydrolase</keyword>
<keyword evidence="10" id="KW-0645">Protease</keyword>
<feature type="transmembrane region" description="Helical" evidence="7">
    <location>
        <begin position="100"/>
        <end position="123"/>
    </location>
</feature>
<feature type="transmembrane region" description="Helical" evidence="7">
    <location>
        <begin position="135"/>
        <end position="153"/>
    </location>
</feature>
<dbReference type="EC" id="3.4.21.105" evidence="10"/>